<name>A0A0L0BQ44_LUCCU</name>
<comment type="caution">
    <text evidence="2">The sequence shown here is derived from an EMBL/GenBank/DDBJ whole genome shotgun (WGS) entry which is preliminary data.</text>
</comment>
<dbReference type="AlphaFoldDB" id="A0A0L0BQ44"/>
<accession>A0A0L0BQ44</accession>
<dbReference type="EMBL" id="JRES01001550">
    <property type="protein sequence ID" value="KNC22098.1"/>
    <property type="molecule type" value="Genomic_DNA"/>
</dbReference>
<gene>
    <name evidence="2" type="ORF">FF38_13534</name>
</gene>
<protein>
    <submittedName>
        <fullName evidence="2">Uncharacterized protein</fullName>
    </submittedName>
</protein>
<evidence type="ECO:0000313" key="3">
    <source>
        <dbReference type="Proteomes" id="UP000037069"/>
    </source>
</evidence>
<keyword evidence="3" id="KW-1185">Reference proteome</keyword>
<reference evidence="2 3" key="1">
    <citation type="journal article" date="2015" name="Nat. Commun.">
        <title>Lucilia cuprina genome unlocks parasitic fly biology to underpin future interventions.</title>
        <authorList>
            <person name="Anstead C.A."/>
            <person name="Korhonen P.K."/>
            <person name="Young N.D."/>
            <person name="Hall R.S."/>
            <person name="Jex A.R."/>
            <person name="Murali S.C."/>
            <person name="Hughes D.S."/>
            <person name="Lee S.F."/>
            <person name="Perry T."/>
            <person name="Stroehlein A.J."/>
            <person name="Ansell B.R."/>
            <person name="Breugelmans B."/>
            <person name="Hofmann A."/>
            <person name="Qu J."/>
            <person name="Dugan S."/>
            <person name="Lee S.L."/>
            <person name="Chao H."/>
            <person name="Dinh H."/>
            <person name="Han Y."/>
            <person name="Doddapaneni H.V."/>
            <person name="Worley K.C."/>
            <person name="Muzny D.M."/>
            <person name="Ioannidis P."/>
            <person name="Waterhouse R.M."/>
            <person name="Zdobnov E.M."/>
            <person name="James P.J."/>
            <person name="Bagnall N.H."/>
            <person name="Kotze A.C."/>
            <person name="Gibbs R.A."/>
            <person name="Richards S."/>
            <person name="Batterham P."/>
            <person name="Gasser R.B."/>
        </authorList>
    </citation>
    <scope>NUCLEOTIDE SEQUENCE [LARGE SCALE GENOMIC DNA]</scope>
    <source>
        <strain evidence="2 3">LS</strain>
        <tissue evidence="2">Full body</tissue>
    </source>
</reference>
<organism evidence="2 3">
    <name type="scientific">Lucilia cuprina</name>
    <name type="common">Green bottle fly</name>
    <name type="synonym">Australian sheep blowfly</name>
    <dbReference type="NCBI Taxonomy" id="7375"/>
    <lineage>
        <taxon>Eukaryota</taxon>
        <taxon>Metazoa</taxon>
        <taxon>Ecdysozoa</taxon>
        <taxon>Arthropoda</taxon>
        <taxon>Hexapoda</taxon>
        <taxon>Insecta</taxon>
        <taxon>Pterygota</taxon>
        <taxon>Neoptera</taxon>
        <taxon>Endopterygota</taxon>
        <taxon>Diptera</taxon>
        <taxon>Brachycera</taxon>
        <taxon>Muscomorpha</taxon>
        <taxon>Oestroidea</taxon>
        <taxon>Calliphoridae</taxon>
        <taxon>Luciliinae</taxon>
        <taxon>Lucilia</taxon>
    </lineage>
</organism>
<feature type="chain" id="PRO_5005535020" evidence="1">
    <location>
        <begin position="18"/>
        <end position="63"/>
    </location>
</feature>
<proteinExistence type="predicted"/>
<feature type="signal peptide" evidence="1">
    <location>
        <begin position="1"/>
        <end position="17"/>
    </location>
</feature>
<dbReference type="Proteomes" id="UP000037069">
    <property type="component" value="Unassembled WGS sequence"/>
</dbReference>
<sequence length="63" mass="7075">MFLKYILIFHLLHFAIAQEMTIMAVEADTDNSPIKIMGAEAAKYRCDVAYQNCMDEVAVTFGA</sequence>
<evidence type="ECO:0000256" key="1">
    <source>
        <dbReference type="SAM" id="SignalP"/>
    </source>
</evidence>
<evidence type="ECO:0000313" key="2">
    <source>
        <dbReference type="EMBL" id="KNC22098.1"/>
    </source>
</evidence>
<keyword evidence="1" id="KW-0732">Signal</keyword>